<feature type="compositionally biased region" description="Low complexity" evidence="3">
    <location>
        <begin position="273"/>
        <end position="291"/>
    </location>
</feature>
<dbReference type="CDD" id="cd00590">
    <property type="entry name" value="RRM_SF"/>
    <property type="match status" value="1"/>
</dbReference>
<dbReference type="PANTHER" id="PTHR23003:SF60">
    <property type="entry name" value="RNA BINDING PROTEIN (AFU_ORTHOLOGUE AFUA_1G02950)"/>
    <property type="match status" value="1"/>
</dbReference>
<feature type="region of interest" description="Disordered" evidence="3">
    <location>
        <begin position="267"/>
        <end position="293"/>
    </location>
</feature>
<comment type="caution">
    <text evidence="5">The sequence shown here is derived from an EMBL/GenBank/DDBJ whole genome shotgun (WGS) entry which is preliminary data.</text>
</comment>
<evidence type="ECO:0000256" key="1">
    <source>
        <dbReference type="ARBA" id="ARBA00022884"/>
    </source>
</evidence>
<evidence type="ECO:0000259" key="4">
    <source>
        <dbReference type="PROSITE" id="PS50102"/>
    </source>
</evidence>
<evidence type="ECO:0000313" key="5">
    <source>
        <dbReference type="EMBL" id="KKA22864.1"/>
    </source>
</evidence>
<dbReference type="InterPro" id="IPR035979">
    <property type="entry name" value="RBD_domain_sf"/>
</dbReference>
<sequence length="438" mass="46956">MADLSSVAFLLEPSGCMPANLFSTERLSTGGWDGQTLTVTLARASSPTRPIAGPTRSPTRFPQTSYVQGYSKSAAGITAPASPISSESMATPPASYQSPEPITIVNYTGVNNVMPLPMDPMFQPVPWNTAPAKGAAPFPNSHAVPTAAPAPMFTPPFDPAAYSFYPYQMPAVPPMYEIHVPKPPIQNNCRTDMFQQQYYHSYGYEMPSNMNNMAAANVSYPTYPLAGSGSGSRSVLIQNLAPDVNQQVLEGHFRVAGTIEWCEIISEEDGKPSSSSSSSHSSSGSRKVSGSYATATFRTEEEAKRAVELCDRSLLMGRKIRVRLDWEAESISNPETSGDIPTPTLTASSSPTSSSSSKERTDNNNHKDSRRDSGKEFSLQDHNNKSDTTTTTAPPHQPLVVNGSCVRRRNNPTSPGPVHGPGPLVLGPNASSLVKVNN</sequence>
<dbReference type="Proteomes" id="UP000053958">
    <property type="component" value="Unassembled WGS sequence"/>
</dbReference>
<gene>
    <name evidence="5" type="ORF">T310_3081</name>
</gene>
<dbReference type="RefSeq" id="XP_013329476.1">
    <property type="nucleotide sequence ID" value="XM_013474022.1"/>
</dbReference>
<dbReference type="SUPFAM" id="SSF54928">
    <property type="entry name" value="RNA-binding domain, RBD"/>
    <property type="match status" value="1"/>
</dbReference>
<feature type="compositionally biased region" description="Low complexity" evidence="3">
    <location>
        <begin position="341"/>
        <end position="356"/>
    </location>
</feature>
<feature type="domain" description="RRM" evidence="4">
    <location>
        <begin position="233"/>
        <end position="327"/>
    </location>
</feature>
<dbReference type="GO" id="GO:0005737">
    <property type="term" value="C:cytoplasm"/>
    <property type="evidence" value="ECO:0007669"/>
    <property type="project" value="TreeGrafter"/>
</dbReference>
<proteinExistence type="predicted"/>
<dbReference type="PROSITE" id="PS50102">
    <property type="entry name" value="RRM"/>
    <property type="match status" value="1"/>
</dbReference>
<dbReference type="STRING" id="1408163.A0A0F4YXA1"/>
<dbReference type="GO" id="GO:1990904">
    <property type="term" value="C:ribonucleoprotein complex"/>
    <property type="evidence" value="ECO:0007669"/>
    <property type="project" value="TreeGrafter"/>
</dbReference>
<dbReference type="OrthoDB" id="1049195at2759"/>
<dbReference type="InterPro" id="IPR000504">
    <property type="entry name" value="RRM_dom"/>
</dbReference>
<dbReference type="GeneID" id="25315431"/>
<dbReference type="EMBL" id="LASV01000120">
    <property type="protein sequence ID" value="KKA22864.1"/>
    <property type="molecule type" value="Genomic_DNA"/>
</dbReference>
<evidence type="ECO:0000313" key="6">
    <source>
        <dbReference type="Proteomes" id="UP000053958"/>
    </source>
</evidence>
<dbReference type="PANTHER" id="PTHR23003">
    <property type="entry name" value="RNA RECOGNITION MOTIF RRM DOMAIN CONTAINING PROTEIN"/>
    <property type="match status" value="1"/>
</dbReference>
<dbReference type="AlphaFoldDB" id="A0A0F4YXA1"/>
<organism evidence="5 6">
    <name type="scientific">Rasamsonia emersonii (strain ATCC 16479 / CBS 393.64 / IMI 116815)</name>
    <dbReference type="NCBI Taxonomy" id="1408163"/>
    <lineage>
        <taxon>Eukaryota</taxon>
        <taxon>Fungi</taxon>
        <taxon>Dikarya</taxon>
        <taxon>Ascomycota</taxon>
        <taxon>Pezizomycotina</taxon>
        <taxon>Eurotiomycetes</taxon>
        <taxon>Eurotiomycetidae</taxon>
        <taxon>Eurotiales</taxon>
        <taxon>Trichocomaceae</taxon>
        <taxon>Rasamsonia</taxon>
    </lineage>
</organism>
<feature type="compositionally biased region" description="Basic and acidic residues" evidence="3">
    <location>
        <begin position="357"/>
        <end position="385"/>
    </location>
</feature>
<dbReference type="SMART" id="SM00360">
    <property type="entry name" value="RRM"/>
    <property type="match status" value="1"/>
</dbReference>
<dbReference type="GO" id="GO:0003729">
    <property type="term" value="F:mRNA binding"/>
    <property type="evidence" value="ECO:0007669"/>
    <property type="project" value="TreeGrafter"/>
</dbReference>
<keyword evidence="6" id="KW-1185">Reference proteome</keyword>
<feature type="compositionally biased region" description="Polar residues" evidence="3">
    <location>
        <begin position="429"/>
        <end position="438"/>
    </location>
</feature>
<keyword evidence="1 2" id="KW-0694">RNA-binding</keyword>
<evidence type="ECO:0000256" key="2">
    <source>
        <dbReference type="PROSITE-ProRule" id="PRU00176"/>
    </source>
</evidence>
<protein>
    <submittedName>
        <fullName evidence="5">RNA binding protein</fullName>
    </submittedName>
</protein>
<dbReference type="GO" id="GO:0005634">
    <property type="term" value="C:nucleus"/>
    <property type="evidence" value="ECO:0007669"/>
    <property type="project" value="TreeGrafter"/>
</dbReference>
<dbReference type="Gene3D" id="3.30.70.330">
    <property type="match status" value="1"/>
</dbReference>
<feature type="region of interest" description="Disordered" evidence="3">
    <location>
        <begin position="332"/>
        <end position="438"/>
    </location>
</feature>
<reference evidence="5 6" key="1">
    <citation type="submission" date="2015-04" db="EMBL/GenBank/DDBJ databases">
        <authorList>
            <person name="Heijne W.H."/>
            <person name="Fedorova N.D."/>
            <person name="Nierman W.C."/>
            <person name="Vollebregt A.W."/>
            <person name="Zhao Z."/>
            <person name="Wu L."/>
            <person name="Kumar M."/>
            <person name="Stam H."/>
            <person name="van den Berg M.A."/>
            <person name="Pel H.J."/>
        </authorList>
    </citation>
    <scope>NUCLEOTIDE SEQUENCE [LARGE SCALE GENOMIC DNA]</scope>
    <source>
        <strain evidence="5 6">CBS 393.64</strain>
    </source>
</reference>
<dbReference type="InterPro" id="IPR050374">
    <property type="entry name" value="RRT5_SRSF_SR"/>
</dbReference>
<name>A0A0F4YXA1_RASE3</name>
<dbReference type="InterPro" id="IPR012677">
    <property type="entry name" value="Nucleotide-bd_a/b_plait_sf"/>
</dbReference>
<accession>A0A0F4YXA1</accession>
<evidence type="ECO:0000256" key="3">
    <source>
        <dbReference type="SAM" id="MobiDB-lite"/>
    </source>
</evidence>